<proteinExistence type="predicted"/>
<reference evidence="1" key="1">
    <citation type="submission" date="2021-02" db="EMBL/GenBank/DDBJ databases">
        <authorList>
            <consortium name="DOE Joint Genome Institute"/>
            <person name="Ahrendt S."/>
            <person name="Looney B.P."/>
            <person name="Miyauchi S."/>
            <person name="Morin E."/>
            <person name="Drula E."/>
            <person name="Courty P.E."/>
            <person name="Chicoki N."/>
            <person name="Fauchery L."/>
            <person name="Kohler A."/>
            <person name="Kuo A."/>
            <person name="Labutti K."/>
            <person name="Pangilinan J."/>
            <person name="Lipzen A."/>
            <person name="Riley R."/>
            <person name="Andreopoulos W."/>
            <person name="He G."/>
            <person name="Johnson J."/>
            <person name="Barry K.W."/>
            <person name="Grigoriev I.V."/>
            <person name="Nagy L."/>
            <person name="Hibbett D."/>
            <person name="Henrissat B."/>
            <person name="Matheny P.B."/>
            <person name="Labbe J."/>
            <person name="Martin F."/>
        </authorList>
    </citation>
    <scope>NUCLEOTIDE SEQUENCE</scope>
    <source>
        <strain evidence="1">EC-137</strain>
    </source>
</reference>
<organism evidence="1 2">
    <name type="scientific">Vararia minispora EC-137</name>
    <dbReference type="NCBI Taxonomy" id="1314806"/>
    <lineage>
        <taxon>Eukaryota</taxon>
        <taxon>Fungi</taxon>
        <taxon>Dikarya</taxon>
        <taxon>Basidiomycota</taxon>
        <taxon>Agaricomycotina</taxon>
        <taxon>Agaricomycetes</taxon>
        <taxon>Russulales</taxon>
        <taxon>Lachnocladiaceae</taxon>
        <taxon>Vararia</taxon>
    </lineage>
</organism>
<reference evidence="1" key="2">
    <citation type="journal article" date="2022" name="New Phytol.">
        <title>Evolutionary transition to the ectomycorrhizal habit in the genomes of a hyperdiverse lineage of mushroom-forming fungi.</title>
        <authorList>
            <person name="Looney B."/>
            <person name="Miyauchi S."/>
            <person name="Morin E."/>
            <person name="Drula E."/>
            <person name="Courty P.E."/>
            <person name="Kohler A."/>
            <person name="Kuo A."/>
            <person name="LaButti K."/>
            <person name="Pangilinan J."/>
            <person name="Lipzen A."/>
            <person name="Riley R."/>
            <person name="Andreopoulos W."/>
            <person name="He G."/>
            <person name="Johnson J."/>
            <person name="Nolan M."/>
            <person name="Tritt A."/>
            <person name="Barry K.W."/>
            <person name="Grigoriev I.V."/>
            <person name="Nagy L.G."/>
            <person name="Hibbett D."/>
            <person name="Henrissat B."/>
            <person name="Matheny P.B."/>
            <person name="Labbe J."/>
            <person name="Martin F.M."/>
        </authorList>
    </citation>
    <scope>NUCLEOTIDE SEQUENCE</scope>
    <source>
        <strain evidence="1">EC-137</strain>
    </source>
</reference>
<dbReference type="Proteomes" id="UP000814128">
    <property type="component" value="Unassembled WGS sequence"/>
</dbReference>
<dbReference type="EMBL" id="MU273480">
    <property type="protein sequence ID" value="KAI0035723.1"/>
    <property type="molecule type" value="Genomic_DNA"/>
</dbReference>
<sequence>MHCSAKPALDVFGGRIYARAASNAANPAPPSVRVSGPSRPSLAVSSTPSSPGPSSGLSKWAVKPPPSTSSSPKSAQRPVQTSNARTSVDMQPQTPHLVAAQSINSPRHRAERSSTGVQSTLQKQLSESAQRGQEAQQATKERYEQTRTEEDFEQFDDNDPTGPSRRRTNRKQAKLLFKGRRSLLDADAKAGVPQRHGRASDNPTPIKKVKVPKAGRTRKVRVDLHIPNRLQRTMRRQGMEEQSSPDHILTTEWAALLAEEFGRSTVVDDEAAFDIYAPPPASDPSTLPQRPPVVTIMGHVDHGKTTLLDTLRSASVAAGEAGGITQHIGAFSVPVPGNGNNGGPPVITFLDTPGHAAFSAMRARGARVTDIVVLVVAADDGVMPQTKEVIELVKKDNNVQLIVAINKIDKPGVDLEHVRNALLVEDIHVESIGGDVPDVQVSGLTGKGLDNLIETISTVSELQDLRAERIGLFHGYVLESRVQKGLGPVATVLVLRGCLRPAAYVIAGFTSARVRVMTDSNGRTVKTAHPGDAVTVSGWKELPAAGDEVLQGSDSDIKKALANRARKADLEKMLEDIEVINEQRAKDREIRAAELLAEENGEEPPREIKKEGGPKELRLLIKGDVSGSVEALNGVLQNIGNDVACSRVIDSDVGEVSSSDVLRAKTADAMIVAFSVPVPKPVQVDANSKGVIIYTSSIIYQVIDEIRARVTDLLPQQYGKKVTGEATVLEIFDIHLRAKQTKKVAGCRITNGVVQRGKNVQVVRNGEVIFEGRMDTFKHRKDDIMEAKKNTECGIAIEGFTDLKPDDLIQAYDLYSLPKFLT</sequence>
<protein>
    <submittedName>
        <fullName evidence="1">Uncharacterized protein</fullName>
    </submittedName>
</protein>
<accession>A0ACB8QW29</accession>
<evidence type="ECO:0000313" key="2">
    <source>
        <dbReference type="Proteomes" id="UP000814128"/>
    </source>
</evidence>
<keyword evidence="2" id="KW-1185">Reference proteome</keyword>
<name>A0ACB8QW29_9AGAM</name>
<evidence type="ECO:0000313" key="1">
    <source>
        <dbReference type="EMBL" id="KAI0035723.1"/>
    </source>
</evidence>
<gene>
    <name evidence="1" type="ORF">K488DRAFT_76427</name>
</gene>
<comment type="caution">
    <text evidence="1">The sequence shown here is derived from an EMBL/GenBank/DDBJ whole genome shotgun (WGS) entry which is preliminary data.</text>
</comment>